<gene>
    <name evidence="1" type="ORF">NA8A_20637</name>
</gene>
<accession>K2NMC9</accession>
<dbReference type="Proteomes" id="UP000007374">
    <property type="component" value="Unassembled WGS sequence"/>
</dbReference>
<dbReference type="EMBL" id="AMSI01000017">
    <property type="protein sequence ID" value="EKF40570.1"/>
    <property type="molecule type" value="Genomic_DNA"/>
</dbReference>
<protein>
    <submittedName>
        <fullName evidence="1">Uncharacterized protein</fullName>
    </submittedName>
</protein>
<organism evidence="1 2">
    <name type="scientific">Nitratireductor indicus C115</name>
    <dbReference type="NCBI Taxonomy" id="1231190"/>
    <lineage>
        <taxon>Bacteria</taxon>
        <taxon>Pseudomonadati</taxon>
        <taxon>Pseudomonadota</taxon>
        <taxon>Alphaproteobacteria</taxon>
        <taxon>Hyphomicrobiales</taxon>
        <taxon>Phyllobacteriaceae</taxon>
        <taxon>Nitratireductor</taxon>
    </lineage>
</organism>
<evidence type="ECO:0000313" key="1">
    <source>
        <dbReference type="EMBL" id="EKF40570.1"/>
    </source>
</evidence>
<sequence length="274" mass="29794">MIALKAFRFALRQASTLASISLAMVSRTFFDMAAQSLLKLSKFDASQAAACPVSLSIFSANRALKGCRSRPIFTKNLSLQPEPFVGFGIAHREVVLSGARNLETGITQGFHHRAAVLNRTVGDAVEQPVMQLFACFPSPHLLDDGTDIASALGRFRVGPALFLVQNLAQGVIGTLIAGWCDVQAAATLQLHAWREEVQFHPPLMGMAHPEDFVLVWFQPGKGQFLEGVHRDLLLALRGSILGREGENTGPIGPLVRARIDQRFHALGIAAQHLR</sequence>
<evidence type="ECO:0000313" key="2">
    <source>
        <dbReference type="Proteomes" id="UP000007374"/>
    </source>
</evidence>
<reference evidence="1 2" key="1">
    <citation type="journal article" date="2012" name="J. Bacteriol.">
        <title>Genome Sequence of Nitratireductor indicus Type Strain C115.</title>
        <authorList>
            <person name="Lai Q."/>
            <person name="Li G."/>
            <person name="Yu Z."/>
            <person name="Shao Z."/>
        </authorList>
    </citation>
    <scope>NUCLEOTIDE SEQUENCE [LARGE SCALE GENOMIC DNA]</scope>
    <source>
        <strain evidence="1 2">C115</strain>
    </source>
</reference>
<dbReference type="STRING" id="721133.SAMN05216176_104263"/>
<proteinExistence type="predicted"/>
<comment type="caution">
    <text evidence="1">The sequence shown here is derived from an EMBL/GenBank/DDBJ whole genome shotgun (WGS) entry which is preliminary data.</text>
</comment>
<name>K2NMC9_9HYPH</name>
<keyword evidence="2" id="KW-1185">Reference proteome</keyword>
<dbReference type="eggNOG" id="ENOG502ZIX2">
    <property type="taxonomic scope" value="Bacteria"/>
</dbReference>
<dbReference type="AlphaFoldDB" id="K2NMC9"/>